<gene>
    <name evidence="2" type="primary">dtd</name>
    <name evidence="3" type="ORF">SE17_17065</name>
</gene>
<comment type="subcellular location">
    <subcellularLocation>
        <location evidence="2">Cytoplasm</location>
    </subcellularLocation>
</comment>
<reference evidence="3 4" key="1">
    <citation type="submission" date="2015-09" db="EMBL/GenBank/DDBJ databases">
        <title>Draft genome sequence of Kouleothrix aurantiaca JCM 19913.</title>
        <authorList>
            <person name="Hemp J."/>
        </authorList>
    </citation>
    <scope>NUCLEOTIDE SEQUENCE [LARGE SCALE GENOMIC DNA]</scope>
    <source>
        <strain evidence="3 4">COM-B</strain>
    </source>
</reference>
<comment type="catalytic activity">
    <reaction evidence="2">
        <text>a D-aminoacyl-tRNA + H2O = a tRNA + a D-alpha-amino acid + H(+)</text>
        <dbReference type="Rhea" id="RHEA:13953"/>
        <dbReference type="Rhea" id="RHEA-COMP:10123"/>
        <dbReference type="Rhea" id="RHEA-COMP:10124"/>
        <dbReference type="ChEBI" id="CHEBI:15377"/>
        <dbReference type="ChEBI" id="CHEBI:15378"/>
        <dbReference type="ChEBI" id="CHEBI:59871"/>
        <dbReference type="ChEBI" id="CHEBI:78442"/>
        <dbReference type="ChEBI" id="CHEBI:79333"/>
        <dbReference type="EC" id="3.1.1.96"/>
    </reaction>
</comment>
<dbReference type="CDD" id="cd00563">
    <property type="entry name" value="Dtyr_deacylase"/>
    <property type="match status" value="1"/>
</dbReference>
<dbReference type="GO" id="GO:0019478">
    <property type="term" value="P:D-amino acid catabolic process"/>
    <property type="evidence" value="ECO:0007669"/>
    <property type="project" value="UniProtKB-UniRule"/>
</dbReference>
<evidence type="ECO:0000313" key="4">
    <source>
        <dbReference type="Proteomes" id="UP000050509"/>
    </source>
</evidence>
<dbReference type="EMBL" id="LJCR01000637">
    <property type="protein sequence ID" value="KPV52168.1"/>
    <property type="molecule type" value="Genomic_DNA"/>
</dbReference>
<dbReference type="GO" id="GO:0000049">
    <property type="term" value="F:tRNA binding"/>
    <property type="evidence" value="ECO:0007669"/>
    <property type="project" value="UniProtKB-UniRule"/>
</dbReference>
<dbReference type="NCBIfam" id="TIGR00256">
    <property type="entry name" value="D-aminoacyl-tRNA deacylase"/>
    <property type="match status" value="1"/>
</dbReference>
<comment type="similarity">
    <text evidence="1 2">Belongs to the DTD family.</text>
</comment>
<keyword evidence="4" id="KW-1185">Reference proteome</keyword>
<dbReference type="Gene3D" id="3.50.80.10">
    <property type="entry name" value="D-tyrosyl-tRNA(Tyr) deacylase"/>
    <property type="match status" value="1"/>
</dbReference>
<dbReference type="Pfam" id="PF02580">
    <property type="entry name" value="Tyr_Deacylase"/>
    <property type="match status" value="1"/>
</dbReference>
<dbReference type="GO" id="GO:0051500">
    <property type="term" value="F:D-tyrosyl-tRNA(Tyr) deacylase activity"/>
    <property type="evidence" value="ECO:0007669"/>
    <property type="project" value="TreeGrafter"/>
</dbReference>
<evidence type="ECO:0000256" key="1">
    <source>
        <dbReference type="ARBA" id="ARBA00009673"/>
    </source>
</evidence>
<keyword evidence="2" id="KW-0378">Hydrolase</keyword>
<comment type="caution">
    <text evidence="3">The sequence shown here is derived from an EMBL/GenBank/DDBJ whole genome shotgun (WGS) entry which is preliminary data.</text>
</comment>
<keyword evidence="2" id="KW-0694">RNA-binding</keyword>
<comment type="domain">
    <text evidence="2">A Gly-cisPro motif from one monomer fits into the active site of the other monomer to allow specific chiral rejection of L-amino acids.</text>
</comment>
<name>A0A0P9FGD0_9CHLR</name>
<dbReference type="GO" id="GO:0005737">
    <property type="term" value="C:cytoplasm"/>
    <property type="evidence" value="ECO:0007669"/>
    <property type="project" value="UniProtKB-SubCell"/>
</dbReference>
<sequence length="155" mass="16419">MRAVIQRVSEASVSVDGQVVGQIGRGLLVLLGVGHGDGMADARLLAEKIANMRIFPDDDGRFNRSALDVGGAVLVVSQFTLYADTRRGRRPGFSDAALPDLAAPLVEAFGAALHTLGLRVAYGQFGAHMQVSLVNDGPVTIILDSATFRESRSTR</sequence>
<accession>A0A0P9FGD0</accession>
<evidence type="ECO:0000313" key="3">
    <source>
        <dbReference type="EMBL" id="KPV52168.1"/>
    </source>
</evidence>
<dbReference type="InterPro" id="IPR003732">
    <property type="entry name" value="Daa-tRNA_deacyls_DTD"/>
</dbReference>
<dbReference type="EC" id="3.1.1.96" evidence="2"/>
<organism evidence="3 4">
    <name type="scientific">Kouleothrix aurantiaca</name>
    <dbReference type="NCBI Taxonomy" id="186479"/>
    <lineage>
        <taxon>Bacteria</taxon>
        <taxon>Bacillati</taxon>
        <taxon>Chloroflexota</taxon>
        <taxon>Chloroflexia</taxon>
        <taxon>Chloroflexales</taxon>
        <taxon>Roseiflexineae</taxon>
        <taxon>Roseiflexaceae</taxon>
        <taxon>Kouleothrix</taxon>
    </lineage>
</organism>
<dbReference type="InterPro" id="IPR023509">
    <property type="entry name" value="DTD-like_sf"/>
</dbReference>
<feature type="short sequence motif" description="Gly-cisPro motif, important for rejection of L-amino acids" evidence="2">
    <location>
        <begin position="137"/>
        <end position="138"/>
    </location>
</feature>
<dbReference type="PATRIC" id="fig|186479.3.peg.9440"/>
<dbReference type="PANTHER" id="PTHR10472">
    <property type="entry name" value="D-TYROSYL-TRNA TYR DEACYLASE"/>
    <property type="match status" value="1"/>
</dbReference>
<proteinExistence type="inferred from homology"/>
<evidence type="ECO:0000256" key="2">
    <source>
        <dbReference type="HAMAP-Rule" id="MF_00518"/>
    </source>
</evidence>
<keyword evidence="2" id="KW-0820">tRNA-binding</keyword>
<keyword evidence="2" id="KW-0963">Cytoplasm</keyword>
<comment type="catalytic activity">
    <reaction evidence="2">
        <text>glycyl-tRNA(Ala) + H2O = tRNA(Ala) + glycine + H(+)</text>
        <dbReference type="Rhea" id="RHEA:53744"/>
        <dbReference type="Rhea" id="RHEA-COMP:9657"/>
        <dbReference type="Rhea" id="RHEA-COMP:13640"/>
        <dbReference type="ChEBI" id="CHEBI:15377"/>
        <dbReference type="ChEBI" id="CHEBI:15378"/>
        <dbReference type="ChEBI" id="CHEBI:57305"/>
        <dbReference type="ChEBI" id="CHEBI:78442"/>
        <dbReference type="ChEBI" id="CHEBI:78522"/>
    </reaction>
</comment>
<dbReference type="GO" id="GO:0043908">
    <property type="term" value="F:Ser(Gly)-tRNA(Ala) hydrolase activity"/>
    <property type="evidence" value="ECO:0007669"/>
    <property type="project" value="UniProtKB-UniRule"/>
</dbReference>
<dbReference type="HAMAP" id="MF_00518">
    <property type="entry name" value="Deacylase_Dtd"/>
    <property type="match status" value="1"/>
</dbReference>
<dbReference type="PANTHER" id="PTHR10472:SF5">
    <property type="entry name" value="D-AMINOACYL-TRNA DEACYLASE 1"/>
    <property type="match status" value="1"/>
</dbReference>
<dbReference type="GO" id="GO:0106026">
    <property type="term" value="F:Gly-tRNA(Ala) deacylase activity"/>
    <property type="evidence" value="ECO:0007669"/>
    <property type="project" value="UniProtKB-UniRule"/>
</dbReference>
<dbReference type="SUPFAM" id="SSF69500">
    <property type="entry name" value="DTD-like"/>
    <property type="match status" value="1"/>
</dbReference>
<dbReference type="AlphaFoldDB" id="A0A0P9FGD0"/>
<dbReference type="FunFam" id="3.50.80.10:FF:000001">
    <property type="entry name" value="D-aminoacyl-tRNA deacylase"/>
    <property type="match status" value="1"/>
</dbReference>
<protein>
    <recommendedName>
        <fullName evidence="2">D-aminoacyl-tRNA deacylase</fullName>
        <shortName evidence="2">DTD</shortName>
        <ecNumber evidence="2">3.1.1.96</ecNumber>
    </recommendedName>
    <alternativeName>
        <fullName evidence="2">Gly-tRNA(Ala) deacylase</fullName>
        <ecNumber evidence="2">3.1.1.-</ecNumber>
    </alternativeName>
</protein>
<comment type="function">
    <text evidence="2">An aminoacyl-tRNA editing enzyme that deacylates mischarged D-aminoacyl-tRNAs. Also deacylates mischarged glycyl-tRNA(Ala), protecting cells against glycine mischarging by AlaRS. Acts via tRNA-based rather than protein-based catalysis; rejects L-amino acids rather than detecting D-amino acids in the active site. By recycling D-aminoacyl-tRNA to D-amino acids and free tRNA molecules, this enzyme counteracts the toxicity associated with the formation of D-aminoacyl-tRNA entities in vivo and helps enforce protein L-homochirality.</text>
</comment>
<dbReference type="EC" id="3.1.1.-" evidence="2"/>
<comment type="subunit">
    <text evidence="2">Homodimer.</text>
</comment>
<dbReference type="Proteomes" id="UP000050509">
    <property type="component" value="Unassembled WGS sequence"/>
</dbReference>